<dbReference type="GO" id="GO:0016757">
    <property type="term" value="F:glycosyltransferase activity"/>
    <property type="evidence" value="ECO:0007669"/>
    <property type="project" value="InterPro"/>
</dbReference>
<dbReference type="InterPro" id="IPR029044">
    <property type="entry name" value="Nucleotide-diphossugar_trans"/>
</dbReference>
<dbReference type="InterPro" id="IPR050587">
    <property type="entry name" value="GNT1/Glycosyltrans_8"/>
</dbReference>
<name>A0A7S2NPI7_9DINO</name>
<reference evidence="1" key="1">
    <citation type="submission" date="2021-01" db="EMBL/GenBank/DDBJ databases">
        <authorList>
            <person name="Corre E."/>
            <person name="Pelletier E."/>
            <person name="Niang G."/>
            <person name="Scheremetjew M."/>
            <person name="Finn R."/>
            <person name="Kale V."/>
            <person name="Holt S."/>
            <person name="Cochrane G."/>
            <person name="Meng A."/>
            <person name="Brown T."/>
            <person name="Cohen L."/>
        </authorList>
    </citation>
    <scope>NUCLEOTIDE SEQUENCE</scope>
    <source>
        <strain evidence="1">RCC3387</strain>
    </source>
</reference>
<dbReference type="SUPFAM" id="SSF53448">
    <property type="entry name" value="Nucleotide-diphospho-sugar transferases"/>
    <property type="match status" value="1"/>
</dbReference>
<evidence type="ECO:0008006" key="2">
    <source>
        <dbReference type="Google" id="ProtNLM"/>
    </source>
</evidence>
<dbReference type="Pfam" id="PF01501">
    <property type="entry name" value="Glyco_transf_8"/>
    <property type="match status" value="1"/>
</dbReference>
<proteinExistence type="predicted"/>
<dbReference type="PANTHER" id="PTHR11183">
    <property type="entry name" value="GLYCOGENIN SUBFAMILY MEMBER"/>
    <property type="match status" value="1"/>
</dbReference>
<gene>
    <name evidence="1" type="ORF">BRAN1462_LOCUS19315</name>
</gene>
<evidence type="ECO:0000313" key="1">
    <source>
        <dbReference type="EMBL" id="CAD9550703.1"/>
    </source>
</evidence>
<dbReference type="EMBL" id="HBGW01030473">
    <property type="protein sequence ID" value="CAD9550703.1"/>
    <property type="molecule type" value="Transcribed_RNA"/>
</dbReference>
<dbReference type="AlphaFoldDB" id="A0A7S2NPI7"/>
<accession>A0A7S2NPI7</accession>
<dbReference type="Gene3D" id="3.90.550.10">
    <property type="entry name" value="Spore Coat Polysaccharide Biosynthesis Protein SpsA, Chain A"/>
    <property type="match status" value="1"/>
</dbReference>
<sequence>MDGDGSHTRRRMFQCILALLVFAFGTDVFLSSRLSALPLRLEAAGSHRAEVGSSKFAYVTMWLKKGGLREDVWLRHRMNASQHDLRAQAYKLPRIIPWPMRQFLARHSPWRRLGDFKHPFSLYEDLARVGTKFPLVVMTDDSHLLEANATLNPLLQFVPVPFGLVNKVNNNHCFTEDELSFTKFRMFALTEYEKAVWVDLDIVVTENIDFAFDLDVADGKVIHAQRNDCGYDSDGPFRKFLGIQLPIPTVGVNAGFIVFQPSLETHDGLFKQMASMPMDLCKGDQDVSEYYFSQEGRGVQFLPLEFVGFGWCCEKTEGRACPRIRHMTR</sequence>
<organism evidence="1">
    <name type="scientific">Zooxanthella nutricula</name>
    <dbReference type="NCBI Taxonomy" id="1333877"/>
    <lineage>
        <taxon>Eukaryota</taxon>
        <taxon>Sar</taxon>
        <taxon>Alveolata</taxon>
        <taxon>Dinophyceae</taxon>
        <taxon>Peridiniales</taxon>
        <taxon>Peridiniales incertae sedis</taxon>
        <taxon>Zooxanthella</taxon>
    </lineage>
</organism>
<dbReference type="InterPro" id="IPR002495">
    <property type="entry name" value="Glyco_trans_8"/>
</dbReference>
<protein>
    <recommendedName>
        <fullName evidence="2">Nucleotide-diphospho-sugar transferase domain-containing protein</fullName>
    </recommendedName>
</protein>